<protein>
    <recommendedName>
        <fullName evidence="3">Reverse transcriptase RNase H-like domain-containing protein</fullName>
    </recommendedName>
</protein>
<reference evidence="1 2" key="1">
    <citation type="submission" date="2022-01" db="EMBL/GenBank/DDBJ databases">
        <title>A chromosomal length assembly of Cordylochernes scorpioides.</title>
        <authorList>
            <person name="Zeh D."/>
            <person name="Zeh J."/>
        </authorList>
    </citation>
    <scope>NUCLEOTIDE SEQUENCE [LARGE SCALE GENOMIC DNA]</scope>
    <source>
        <strain evidence="1">IN4F17</strain>
        <tissue evidence="1">Whole Body</tissue>
    </source>
</reference>
<evidence type="ECO:0000313" key="1">
    <source>
        <dbReference type="EMBL" id="UYV62916.1"/>
    </source>
</evidence>
<organism evidence="1 2">
    <name type="scientific">Cordylochernes scorpioides</name>
    <dbReference type="NCBI Taxonomy" id="51811"/>
    <lineage>
        <taxon>Eukaryota</taxon>
        <taxon>Metazoa</taxon>
        <taxon>Ecdysozoa</taxon>
        <taxon>Arthropoda</taxon>
        <taxon>Chelicerata</taxon>
        <taxon>Arachnida</taxon>
        <taxon>Pseudoscorpiones</taxon>
        <taxon>Cheliferoidea</taxon>
        <taxon>Chernetidae</taxon>
        <taxon>Cordylochernes</taxon>
    </lineage>
</organism>
<keyword evidence="2" id="KW-1185">Reference proteome</keyword>
<dbReference type="EMBL" id="CP092864">
    <property type="protein sequence ID" value="UYV62916.1"/>
    <property type="molecule type" value="Genomic_DNA"/>
</dbReference>
<evidence type="ECO:0008006" key="3">
    <source>
        <dbReference type="Google" id="ProtNLM"/>
    </source>
</evidence>
<sequence>MGSSTASAVLFGPCTNRLPPFPLHVKPYEGTTFDDEEDLKTCLNNLFDTRPGVLKQVYPDGKTYTVRNFSRSLRTHERSYSDLELQCLAIWLARSHQVRTYSEELDPTEVTPALEIPPVHPFS</sequence>
<gene>
    <name evidence="1" type="ORF">LAZ67_2002442</name>
</gene>
<accession>A0ABY6K249</accession>
<evidence type="ECO:0000313" key="2">
    <source>
        <dbReference type="Proteomes" id="UP001235939"/>
    </source>
</evidence>
<name>A0ABY6K249_9ARAC</name>
<proteinExistence type="predicted"/>
<dbReference type="Proteomes" id="UP001235939">
    <property type="component" value="Chromosome 02"/>
</dbReference>